<gene>
    <name evidence="2" type="ORF">KV110_16975</name>
</gene>
<feature type="compositionally biased region" description="Basic and acidic residues" evidence="1">
    <location>
        <begin position="89"/>
        <end position="99"/>
    </location>
</feature>
<protein>
    <recommendedName>
        <fullName evidence="4">DUF222 domain-containing protein</fullName>
    </recommendedName>
</protein>
<evidence type="ECO:0000256" key="1">
    <source>
        <dbReference type="SAM" id="MobiDB-lite"/>
    </source>
</evidence>
<sequence>MADHEVHAPPSQLAGWKARMLNRIADLAARHTLVLHEGYPLYRHSDGRGAVAIEAWRSRLRDLDTIRGELEIRAELVGVHTELIDAARDAGERGEHWSDRVSSPPTVRDDNPGRAPLLDAIAEDMWTLEHMAAVVVARQYRDNKGAGFTLDPQTRQQYERNMIAVWERINTTAAAAELTEAEQAEIWHRDQDGWLRVFSRTVYGYGDRALEERWHAYAWPGIEWDAHRASTNLPADRVQLIESSVQAPWPGVLIDRAAHAMAVDIANKARFDPSISGKKALNYPTATRANSLDGTDAASWGSEPVGESLTRPPGFDTSAEPE</sequence>
<dbReference type="Proteomes" id="UP000694257">
    <property type="component" value="Chromosome"/>
</dbReference>
<proteinExistence type="predicted"/>
<accession>A0ABX8RY37</accession>
<reference evidence="2 3" key="1">
    <citation type="submission" date="2021-07" db="EMBL/GenBank/DDBJ databases">
        <title>Whole Genome Sequence of Nocardia Iowensis.</title>
        <authorList>
            <person name="Lamm A."/>
            <person name="Collins-Fairclough A.M."/>
            <person name="Bunk B."/>
            <person name="Sproer C."/>
        </authorList>
    </citation>
    <scope>NUCLEOTIDE SEQUENCE [LARGE SCALE GENOMIC DNA]</scope>
    <source>
        <strain evidence="2 3">NRRL 5646</strain>
    </source>
</reference>
<evidence type="ECO:0000313" key="3">
    <source>
        <dbReference type="Proteomes" id="UP000694257"/>
    </source>
</evidence>
<keyword evidence="3" id="KW-1185">Reference proteome</keyword>
<name>A0ABX8RY37_NOCIO</name>
<evidence type="ECO:0008006" key="4">
    <source>
        <dbReference type="Google" id="ProtNLM"/>
    </source>
</evidence>
<evidence type="ECO:0000313" key="2">
    <source>
        <dbReference type="EMBL" id="QXN94589.1"/>
    </source>
</evidence>
<feature type="region of interest" description="Disordered" evidence="1">
    <location>
        <begin position="292"/>
        <end position="322"/>
    </location>
</feature>
<organism evidence="2 3">
    <name type="scientific">Nocardia iowensis</name>
    <dbReference type="NCBI Taxonomy" id="204891"/>
    <lineage>
        <taxon>Bacteria</taxon>
        <taxon>Bacillati</taxon>
        <taxon>Actinomycetota</taxon>
        <taxon>Actinomycetes</taxon>
        <taxon>Mycobacteriales</taxon>
        <taxon>Nocardiaceae</taxon>
        <taxon>Nocardia</taxon>
    </lineage>
</organism>
<dbReference type="RefSeq" id="WP_218477198.1">
    <property type="nucleotide sequence ID" value="NZ_BAABJN010000015.1"/>
</dbReference>
<feature type="region of interest" description="Disordered" evidence="1">
    <location>
        <begin position="89"/>
        <end position="113"/>
    </location>
</feature>
<dbReference type="EMBL" id="CP078145">
    <property type="protein sequence ID" value="QXN94589.1"/>
    <property type="molecule type" value="Genomic_DNA"/>
</dbReference>